<name>A0A1R3IKA7_COCAP</name>
<reference evidence="1 2" key="1">
    <citation type="submission" date="2013-09" db="EMBL/GenBank/DDBJ databases">
        <title>Corchorus capsularis genome sequencing.</title>
        <authorList>
            <person name="Alam M."/>
            <person name="Haque M.S."/>
            <person name="Islam M.S."/>
            <person name="Emdad E.M."/>
            <person name="Islam M.M."/>
            <person name="Ahmed B."/>
            <person name="Halim A."/>
            <person name="Hossen Q.M.M."/>
            <person name="Hossain M.Z."/>
            <person name="Ahmed R."/>
            <person name="Khan M.M."/>
            <person name="Islam R."/>
            <person name="Rashid M.M."/>
            <person name="Khan S.A."/>
            <person name="Rahman M.S."/>
            <person name="Alam M."/>
        </authorList>
    </citation>
    <scope>NUCLEOTIDE SEQUENCE [LARGE SCALE GENOMIC DNA]</scope>
    <source>
        <strain evidence="2">cv. CVL-1</strain>
        <tissue evidence="1">Whole seedling</tissue>
    </source>
</reference>
<feature type="non-terminal residue" evidence="1">
    <location>
        <position position="1"/>
    </location>
</feature>
<sequence length="122" mass="13578">VYTITGLISQFCFKGYGKLSNKERVEWNNRGFSTFHALIAASASLYLLVFSDLFDEDSSDELIVNRASPISNTVLGAEILVLEFRLTGEEDISIGLLQPAHYTFRLGLDECGMVLEDHKGID</sequence>
<dbReference type="AlphaFoldDB" id="A0A1R3IKA7"/>
<dbReference type="EMBL" id="AWWV01009928">
    <property type="protein sequence ID" value="OMO83032.1"/>
    <property type="molecule type" value="Genomic_DNA"/>
</dbReference>
<dbReference type="OrthoDB" id="10266980at2759"/>
<gene>
    <name evidence="1" type="ORF">CCACVL1_11600</name>
</gene>
<keyword evidence="1" id="KW-0472">Membrane</keyword>
<proteinExistence type="predicted"/>
<comment type="caution">
    <text evidence="1">The sequence shown here is derived from an EMBL/GenBank/DDBJ whole genome shotgun (WGS) entry which is preliminary data.</text>
</comment>
<dbReference type="OMA" id="LISQFCF"/>
<protein>
    <submittedName>
        <fullName evidence="1">Transmembrane protein 56-like protein</fullName>
    </submittedName>
</protein>
<accession>A0A1R3IKA7</accession>
<keyword evidence="1" id="KW-0812">Transmembrane</keyword>
<dbReference type="Gramene" id="OMO83032">
    <property type="protein sequence ID" value="OMO83032"/>
    <property type="gene ID" value="CCACVL1_11600"/>
</dbReference>
<evidence type="ECO:0000313" key="2">
    <source>
        <dbReference type="Proteomes" id="UP000188268"/>
    </source>
</evidence>
<evidence type="ECO:0000313" key="1">
    <source>
        <dbReference type="EMBL" id="OMO83032.1"/>
    </source>
</evidence>
<dbReference type="STRING" id="210143.A0A1R3IKA7"/>
<keyword evidence="2" id="KW-1185">Reference proteome</keyword>
<organism evidence="1 2">
    <name type="scientific">Corchorus capsularis</name>
    <name type="common">Jute</name>
    <dbReference type="NCBI Taxonomy" id="210143"/>
    <lineage>
        <taxon>Eukaryota</taxon>
        <taxon>Viridiplantae</taxon>
        <taxon>Streptophyta</taxon>
        <taxon>Embryophyta</taxon>
        <taxon>Tracheophyta</taxon>
        <taxon>Spermatophyta</taxon>
        <taxon>Magnoliopsida</taxon>
        <taxon>eudicotyledons</taxon>
        <taxon>Gunneridae</taxon>
        <taxon>Pentapetalae</taxon>
        <taxon>rosids</taxon>
        <taxon>malvids</taxon>
        <taxon>Malvales</taxon>
        <taxon>Malvaceae</taxon>
        <taxon>Grewioideae</taxon>
        <taxon>Apeibeae</taxon>
        <taxon>Corchorus</taxon>
    </lineage>
</organism>
<dbReference type="Proteomes" id="UP000188268">
    <property type="component" value="Unassembled WGS sequence"/>
</dbReference>